<dbReference type="InterPro" id="IPR000086">
    <property type="entry name" value="NUDIX_hydrolase_dom"/>
</dbReference>
<dbReference type="PROSITE" id="PS00893">
    <property type="entry name" value="NUDIX_BOX"/>
    <property type="match status" value="1"/>
</dbReference>
<protein>
    <submittedName>
        <fullName evidence="3">NUDIX domain-containing protein</fullName>
    </submittedName>
</protein>
<evidence type="ECO:0000259" key="2">
    <source>
        <dbReference type="PROSITE" id="PS51462"/>
    </source>
</evidence>
<dbReference type="InterPro" id="IPR015797">
    <property type="entry name" value="NUDIX_hydrolase-like_dom_sf"/>
</dbReference>
<dbReference type="InterPro" id="IPR020084">
    <property type="entry name" value="NUDIX_hydrolase_CS"/>
</dbReference>
<feature type="domain" description="Nudix hydrolase" evidence="2">
    <location>
        <begin position="47"/>
        <end position="176"/>
    </location>
</feature>
<dbReference type="Pfam" id="PF00293">
    <property type="entry name" value="NUDIX"/>
    <property type="match status" value="1"/>
</dbReference>
<dbReference type="Gene3D" id="3.90.79.10">
    <property type="entry name" value="Nucleoside Triphosphate Pyrophosphohydrolase"/>
    <property type="match status" value="1"/>
</dbReference>
<dbReference type="Proteomes" id="UP001597023">
    <property type="component" value="Unassembled WGS sequence"/>
</dbReference>
<sequence>MSETETSTINPAADSHCSSCGSPYGEGVSGWPRTCPACGTVAYRNPLPVAVALQPVYDTQGTALVVITRTIAPARGGTALPGGYIDDREDWRQAVVRELKEETGIDAASRDVRLVDAMSSSDGHLLLFGLLPERPAEGLPEPAATAETTGWHLLRRPQELAFPLHTRAARAWFEGRYV</sequence>
<keyword evidence="4" id="KW-1185">Reference proteome</keyword>
<dbReference type="RefSeq" id="WP_381605177.1">
    <property type="nucleotide sequence ID" value="NZ_JBHTEB010000001.1"/>
</dbReference>
<dbReference type="PANTHER" id="PTHR43222:SF12">
    <property type="entry name" value="NUDIX HYDROLASE"/>
    <property type="match status" value="1"/>
</dbReference>
<evidence type="ECO:0000313" key="4">
    <source>
        <dbReference type="Proteomes" id="UP001597023"/>
    </source>
</evidence>
<evidence type="ECO:0000256" key="1">
    <source>
        <dbReference type="ARBA" id="ARBA00022801"/>
    </source>
</evidence>
<dbReference type="EMBL" id="JBHTEB010000001">
    <property type="protein sequence ID" value="MFD0313643.1"/>
    <property type="molecule type" value="Genomic_DNA"/>
</dbReference>
<gene>
    <name evidence="3" type="ORF">ACFQZ6_05220</name>
</gene>
<name>A0ABW2W2F7_9ACTN</name>
<keyword evidence="1" id="KW-0378">Hydrolase</keyword>
<dbReference type="PROSITE" id="PS51462">
    <property type="entry name" value="NUDIX"/>
    <property type="match status" value="1"/>
</dbReference>
<evidence type="ECO:0000313" key="3">
    <source>
        <dbReference type="EMBL" id="MFD0313643.1"/>
    </source>
</evidence>
<comment type="caution">
    <text evidence="3">The sequence shown here is derived from an EMBL/GenBank/DDBJ whole genome shotgun (WGS) entry which is preliminary data.</text>
</comment>
<organism evidence="3 4">
    <name type="scientific">Streptomyces flavalbus</name>
    <dbReference type="NCBI Taxonomy" id="2665155"/>
    <lineage>
        <taxon>Bacteria</taxon>
        <taxon>Bacillati</taxon>
        <taxon>Actinomycetota</taxon>
        <taxon>Actinomycetes</taxon>
        <taxon>Kitasatosporales</taxon>
        <taxon>Streptomycetaceae</taxon>
        <taxon>Streptomyces</taxon>
    </lineage>
</organism>
<accession>A0ABW2W2F7</accession>
<dbReference type="SUPFAM" id="SSF55811">
    <property type="entry name" value="Nudix"/>
    <property type="match status" value="1"/>
</dbReference>
<dbReference type="PANTHER" id="PTHR43222">
    <property type="entry name" value="NUDIX HYDROLASE 23"/>
    <property type="match status" value="1"/>
</dbReference>
<proteinExistence type="predicted"/>
<reference evidence="4" key="1">
    <citation type="journal article" date="2019" name="Int. J. Syst. Evol. Microbiol.">
        <title>The Global Catalogue of Microorganisms (GCM) 10K type strain sequencing project: providing services to taxonomists for standard genome sequencing and annotation.</title>
        <authorList>
            <consortium name="The Broad Institute Genomics Platform"/>
            <consortium name="The Broad Institute Genome Sequencing Center for Infectious Disease"/>
            <person name="Wu L."/>
            <person name="Ma J."/>
        </authorList>
    </citation>
    <scope>NUCLEOTIDE SEQUENCE [LARGE SCALE GENOMIC DNA]</scope>
    <source>
        <strain evidence="4">CGMCC 4.7400</strain>
    </source>
</reference>